<dbReference type="GeneID" id="27691035"/>
<dbReference type="OMA" id="VHITFVD"/>
<keyword evidence="5 6" id="KW-0472">Membrane</keyword>
<keyword evidence="3 6" id="KW-0812">Transmembrane</keyword>
<keyword evidence="8" id="KW-1185">Reference proteome</keyword>
<feature type="transmembrane region" description="Helical" evidence="6">
    <location>
        <begin position="48"/>
        <end position="67"/>
    </location>
</feature>
<keyword evidence="4 6" id="KW-1133">Transmembrane helix</keyword>
<dbReference type="AlphaFoldDB" id="A0A0L0H6Z1"/>
<feature type="transmembrane region" description="Helical" evidence="6">
    <location>
        <begin position="87"/>
        <end position="105"/>
    </location>
</feature>
<dbReference type="Proteomes" id="UP000053201">
    <property type="component" value="Unassembled WGS sequence"/>
</dbReference>
<dbReference type="eggNOG" id="KOG3393">
    <property type="taxonomic scope" value="Eukaryota"/>
</dbReference>
<reference evidence="7 8" key="1">
    <citation type="submission" date="2009-08" db="EMBL/GenBank/DDBJ databases">
        <title>The Genome Sequence of Spizellomyces punctatus strain DAOM BR117.</title>
        <authorList>
            <consortium name="The Broad Institute Genome Sequencing Platform"/>
            <person name="Russ C."/>
            <person name="Cuomo C."/>
            <person name="Shea T."/>
            <person name="Young S.K."/>
            <person name="Zeng Q."/>
            <person name="Koehrsen M."/>
            <person name="Haas B."/>
            <person name="Borodovsky M."/>
            <person name="Guigo R."/>
            <person name="Alvarado L."/>
            <person name="Berlin A."/>
            <person name="Bochicchio J."/>
            <person name="Borenstein D."/>
            <person name="Chapman S."/>
            <person name="Chen Z."/>
            <person name="Engels R."/>
            <person name="Freedman E."/>
            <person name="Gellesch M."/>
            <person name="Goldberg J."/>
            <person name="Griggs A."/>
            <person name="Gujja S."/>
            <person name="Heiman D."/>
            <person name="Hepburn T."/>
            <person name="Howarth C."/>
            <person name="Jen D."/>
            <person name="Larson L."/>
            <person name="Lewis B."/>
            <person name="Mehta T."/>
            <person name="Park D."/>
            <person name="Pearson M."/>
            <person name="Roberts A."/>
            <person name="Saif S."/>
            <person name="Shenoy N."/>
            <person name="Sisk P."/>
            <person name="Stolte C."/>
            <person name="Sykes S."/>
            <person name="Thomson T."/>
            <person name="Walk T."/>
            <person name="White J."/>
            <person name="Yandava C."/>
            <person name="Burger G."/>
            <person name="Gray M.W."/>
            <person name="Holland P.W.H."/>
            <person name="King N."/>
            <person name="Lang F.B.F."/>
            <person name="Roger A.J."/>
            <person name="Ruiz-Trillo I."/>
            <person name="Lander E."/>
            <person name="Nusbaum C."/>
        </authorList>
    </citation>
    <scope>NUCLEOTIDE SEQUENCE [LARGE SCALE GENOMIC DNA]</scope>
    <source>
        <strain evidence="7 8">DAOM BR117</strain>
    </source>
</reference>
<evidence type="ECO:0000256" key="3">
    <source>
        <dbReference type="ARBA" id="ARBA00022692"/>
    </source>
</evidence>
<sequence>MSRYQPLSVEPSAARRRSRAAFYCQGCGDFCLQVFEGVSHKLPTRMEIVGYLSGGLFAIGWWVFIDGVVFSSTRDPPLPVQIRFEDWIPGVLSTIALIIVNLINRDMLSADDSSFSGTNVATKARGCAFVGVSMALGALGGALAVTSLKYILPGYKGDAFYFGICIAAQNFLIFVSSMILWFGRNSGTEEQYPGY</sequence>
<evidence type="ECO:0000256" key="4">
    <source>
        <dbReference type="ARBA" id="ARBA00022989"/>
    </source>
</evidence>
<organism evidence="7 8">
    <name type="scientific">Spizellomyces punctatus (strain DAOM BR117)</name>
    <dbReference type="NCBI Taxonomy" id="645134"/>
    <lineage>
        <taxon>Eukaryota</taxon>
        <taxon>Fungi</taxon>
        <taxon>Fungi incertae sedis</taxon>
        <taxon>Chytridiomycota</taxon>
        <taxon>Chytridiomycota incertae sedis</taxon>
        <taxon>Chytridiomycetes</taxon>
        <taxon>Spizellomycetales</taxon>
        <taxon>Spizellomycetaceae</taxon>
        <taxon>Spizellomyces</taxon>
    </lineage>
</organism>
<dbReference type="GO" id="GO:0016020">
    <property type="term" value="C:membrane"/>
    <property type="evidence" value="ECO:0007669"/>
    <property type="project" value="UniProtKB-SubCell"/>
</dbReference>
<dbReference type="VEuPathDB" id="FungiDB:SPPG_07849"/>
<dbReference type="OrthoDB" id="268928at2759"/>
<dbReference type="EMBL" id="KQ257467">
    <property type="protein sequence ID" value="KNC96636.1"/>
    <property type="molecule type" value="Genomic_DNA"/>
</dbReference>
<dbReference type="FunCoup" id="A0A0L0H6Z1">
    <property type="interactions" value="72"/>
</dbReference>
<evidence type="ECO:0000256" key="2">
    <source>
        <dbReference type="ARBA" id="ARBA00005335"/>
    </source>
</evidence>
<protein>
    <submittedName>
        <fullName evidence="7">Uncharacterized protein</fullName>
    </submittedName>
</protein>
<comment type="similarity">
    <text evidence="2">Belongs to the UPF0220 family.</text>
</comment>
<dbReference type="InParanoid" id="A0A0L0H6Z1"/>
<evidence type="ECO:0000313" key="7">
    <source>
        <dbReference type="EMBL" id="KNC96636.1"/>
    </source>
</evidence>
<evidence type="ECO:0000256" key="5">
    <source>
        <dbReference type="ARBA" id="ARBA00023136"/>
    </source>
</evidence>
<feature type="transmembrane region" description="Helical" evidence="6">
    <location>
        <begin position="160"/>
        <end position="182"/>
    </location>
</feature>
<gene>
    <name evidence="7" type="ORF">SPPG_07849</name>
</gene>
<dbReference type="RefSeq" id="XP_016604676.1">
    <property type="nucleotide sequence ID" value="XM_016755999.1"/>
</dbReference>
<accession>A0A0L0H6Z1</accession>
<dbReference type="Pfam" id="PF05255">
    <property type="entry name" value="UPF0220"/>
    <property type="match status" value="1"/>
</dbReference>
<proteinExistence type="inferred from homology"/>
<evidence type="ECO:0000256" key="6">
    <source>
        <dbReference type="SAM" id="Phobius"/>
    </source>
</evidence>
<dbReference type="PANTHER" id="PTHR13180">
    <property type="entry name" value="SMALL MEMBRANE PROTEIN-RELATED"/>
    <property type="match status" value="1"/>
</dbReference>
<comment type="subcellular location">
    <subcellularLocation>
        <location evidence="1">Membrane</location>
        <topology evidence="1">Multi-pass membrane protein</topology>
    </subcellularLocation>
</comment>
<evidence type="ECO:0000256" key="1">
    <source>
        <dbReference type="ARBA" id="ARBA00004141"/>
    </source>
</evidence>
<evidence type="ECO:0000313" key="8">
    <source>
        <dbReference type="Proteomes" id="UP000053201"/>
    </source>
</evidence>
<dbReference type="InterPro" id="IPR007919">
    <property type="entry name" value="UPF0220"/>
</dbReference>
<name>A0A0L0H6Z1_SPIPD</name>
<feature type="transmembrane region" description="Helical" evidence="6">
    <location>
        <begin position="126"/>
        <end position="148"/>
    </location>
</feature>